<organism evidence="3 4">
    <name type="scientific">Rotaria sordida</name>
    <dbReference type="NCBI Taxonomy" id="392033"/>
    <lineage>
        <taxon>Eukaryota</taxon>
        <taxon>Metazoa</taxon>
        <taxon>Spiralia</taxon>
        <taxon>Gnathifera</taxon>
        <taxon>Rotifera</taxon>
        <taxon>Eurotatoria</taxon>
        <taxon>Bdelloidea</taxon>
        <taxon>Philodinida</taxon>
        <taxon>Philodinidae</taxon>
        <taxon>Rotaria</taxon>
    </lineage>
</organism>
<dbReference type="Proteomes" id="UP000663854">
    <property type="component" value="Unassembled WGS sequence"/>
</dbReference>
<feature type="domain" description="Beta-lactamase-related" evidence="1">
    <location>
        <begin position="18"/>
        <end position="224"/>
    </location>
</feature>
<dbReference type="Gene3D" id="3.40.710.10">
    <property type="entry name" value="DD-peptidase/beta-lactamase superfamily"/>
    <property type="match status" value="1"/>
</dbReference>
<evidence type="ECO:0000313" key="4">
    <source>
        <dbReference type="Proteomes" id="UP000663870"/>
    </source>
</evidence>
<dbReference type="PANTHER" id="PTHR46825">
    <property type="entry name" value="D-ALANYL-D-ALANINE-CARBOXYPEPTIDASE/ENDOPEPTIDASE AMPH"/>
    <property type="match status" value="1"/>
</dbReference>
<evidence type="ECO:0000259" key="1">
    <source>
        <dbReference type="Pfam" id="PF00144"/>
    </source>
</evidence>
<dbReference type="AlphaFoldDB" id="A0A815N827"/>
<dbReference type="InterPro" id="IPR001466">
    <property type="entry name" value="Beta-lactam-related"/>
</dbReference>
<reference evidence="3" key="1">
    <citation type="submission" date="2021-02" db="EMBL/GenBank/DDBJ databases">
        <authorList>
            <person name="Nowell W R."/>
        </authorList>
    </citation>
    <scope>NUCLEOTIDE SEQUENCE</scope>
</reference>
<name>A0A815N827_9BILA</name>
<dbReference type="EMBL" id="CAJNOL010001871">
    <property type="protein sequence ID" value="CAF1431294.1"/>
    <property type="molecule type" value="Genomic_DNA"/>
</dbReference>
<dbReference type="Proteomes" id="UP000663870">
    <property type="component" value="Unassembled WGS sequence"/>
</dbReference>
<proteinExistence type="predicted"/>
<comment type="caution">
    <text evidence="3">The sequence shown here is derived from an EMBL/GenBank/DDBJ whole genome shotgun (WGS) entry which is preliminary data.</text>
</comment>
<accession>A0A815N827</accession>
<dbReference type="InterPro" id="IPR012338">
    <property type="entry name" value="Beta-lactam/transpept-like"/>
</dbReference>
<dbReference type="SUPFAM" id="SSF56601">
    <property type="entry name" value="beta-lactamase/transpeptidase-like"/>
    <property type="match status" value="1"/>
</dbReference>
<dbReference type="Pfam" id="PF00144">
    <property type="entry name" value="Beta-lactamase"/>
    <property type="match status" value="1"/>
</dbReference>
<dbReference type="InterPro" id="IPR050491">
    <property type="entry name" value="AmpC-like"/>
</dbReference>
<keyword evidence="4" id="KW-1185">Reference proteome</keyword>
<dbReference type="PANTHER" id="PTHR46825:SF9">
    <property type="entry name" value="BETA-LACTAMASE-RELATED DOMAIN-CONTAINING PROTEIN"/>
    <property type="match status" value="1"/>
</dbReference>
<evidence type="ECO:0000313" key="2">
    <source>
        <dbReference type="EMBL" id="CAF1029029.1"/>
    </source>
</evidence>
<dbReference type="EMBL" id="CAJNOH010000402">
    <property type="protein sequence ID" value="CAF1029029.1"/>
    <property type="molecule type" value="Genomic_DNA"/>
</dbReference>
<sequence length="263" mass="29688">MVVFALIFTTNGATCPNRQSIEEFLKQVHIPGAVIVVVNATHTLYEQAFGYQSLLTKQPMNAERSIFPLGSISKTFIAIAVMQLVEQELADLDTDVNQYLAEPQRRIYHPHYPSHAITLRKLLSHSASIDVRPDVQNTNLRPDDDAYNESLADGCFRYLNPNPSNWIPKPPGSVIWYANLGAALAALVVERVANMSYIDYIEERILKPLGVDISKTGVRLADFENTEDLVKHYVYAFNTSFLEQWKKFIPHLNITQIADNLPT</sequence>
<evidence type="ECO:0000313" key="3">
    <source>
        <dbReference type="EMBL" id="CAF1431294.1"/>
    </source>
</evidence>
<protein>
    <recommendedName>
        <fullName evidence="1">Beta-lactamase-related domain-containing protein</fullName>
    </recommendedName>
</protein>
<gene>
    <name evidence="3" type="ORF">JXQ802_LOCUS36451</name>
    <name evidence="2" type="ORF">PYM288_LOCUS16034</name>
</gene>